<name>A0A3P3WCB7_9FLAO</name>
<keyword evidence="9 12" id="KW-0663">Pyridoxal phosphate</keyword>
<evidence type="ECO:0000256" key="1">
    <source>
        <dbReference type="ARBA" id="ARBA00001933"/>
    </source>
</evidence>
<gene>
    <name evidence="12 14" type="primary">hisC</name>
    <name evidence="14" type="ORF">EG240_02635</name>
</gene>
<feature type="modified residue" description="N6-(pyridoxal phosphate)lysine" evidence="12">
    <location>
        <position position="210"/>
    </location>
</feature>
<dbReference type="PANTHER" id="PTHR42885:SF2">
    <property type="entry name" value="HISTIDINOL-PHOSPHATE AMINOTRANSFERASE"/>
    <property type="match status" value="1"/>
</dbReference>
<sequence>MATFNINNIIRPNVKAMKAYSSARDEFKDINDGFVFLDANENPFNNGLNRYPDPLQRNVKSILRENKNFPANQILLGNGSDEVLDLIFRAFCEPNQDNVIAISPSYGMYSVLSNLNAVEYRKSLLNEDDFQPNIEDIFSKVDENTKMIFLCSPNNPTGEIIKRDSILEIVNRFNGLVIIDEAYIDFATEPSWIQEIKNYPNVIVTQTLSKAVGLAGIRLGILYASQEIVAVLNKIKPPYNINQLTQLKAIEILSDYDKVVTATNTIIQQKKVLENALTEVSFVEKIYPSDANFILIKVDNANERYDQLVEKGIVIRNRNNDNLCKNCLRITVGTEEENGKLIEMMKKLEA</sequence>
<evidence type="ECO:0000313" key="15">
    <source>
        <dbReference type="Proteomes" id="UP000275719"/>
    </source>
</evidence>
<comment type="pathway">
    <text evidence="3">Lipid metabolism.</text>
</comment>
<evidence type="ECO:0000256" key="12">
    <source>
        <dbReference type="HAMAP-Rule" id="MF_01023"/>
    </source>
</evidence>
<evidence type="ECO:0000256" key="8">
    <source>
        <dbReference type="ARBA" id="ARBA00022679"/>
    </source>
</evidence>
<keyword evidence="8 12" id="KW-0808">Transferase</keyword>
<evidence type="ECO:0000256" key="6">
    <source>
        <dbReference type="ARBA" id="ARBA00022576"/>
    </source>
</evidence>
<dbReference type="CDD" id="cd00609">
    <property type="entry name" value="AAT_like"/>
    <property type="match status" value="1"/>
</dbReference>
<organism evidence="14 15">
    <name type="scientific">Paenimyroides tangerinum</name>
    <dbReference type="NCBI Taxonomy" id="2488728"/>
    <lineage>
        <taxon>Bacteria</taxon>
        <taxon>Pseudomonadati</taxon>
        <taxon>Bacteroidota</taxon>
        <taxon>Flavobacteriia</taxon>
        <taxon>Flavobacteriales</taxon>
        <taxon>Flavobacteriaceae</taxon>
        <taxon>Paenimyroides</taxon>
    </lineage>
</organism>
<feature type="domain" description="Aminotransferase class I/classII large" evidence="13">
    <location>
        <begin position="65"/>
        <end position="343"/>
    </location>
</feature>
<comment type="catalytic activity">
    <reaction evidence="11 12">
        <text>L-histidinol phosphate + 2-oxoglutarate = 3-(imidazol-4-yl)-2-oxopropyl phosphate + L-glutamate</text>
        <dbReference type="Rhea" id="RHEA:23744"/>
        <dbReference type="ChEBI" id="CHEBI:16810"/>
        <dbReference type="ChEBI" id="CHEBI:29985"/>
        <dbReference type="ChEBI" id="CHEBI:57766"/>
        <dbReference type="ChEBI" id="CHEBI:57980"/>
        <dbReference type="EC" id="2.6.1.9"/>
    </reaction>
</comment>
<dbReference type="Gene3D" id="3.40.640.10">
    <property type="entry name" value="Type I PLP-dependent aspartate aminotransferase-like (Major domain)"/>
    <property type="match status" value="1"/>
</dbReference>
<dbReference type="GO" id="GO:0000105">
    <property type="term" value="P:L-histidine biosynthetic process"/>
    <property type="evidence" value="ECO:0007669"/>
    <property type="project" value="UniProtKB-UniRule"/>
</dbReference>
<comment type="cofactor">
    <cofactor evidence="1 12">
        <name>pyridoxal 5'-phosphate</name>
        <dbReference type="ChEBI" id="CHEBI:597326"/>
    </cofactor>
</comment>
<dbReference type="UniPathway" id="UPA00031">
    <property type="reaction ID" value="UER00012"/>
</dbReference>
<evidence type="ECO:0000256" key="7">
    <source>
        <dbReference type="ARBA" id="ARBA00022605"/>
    </source>
</evidence>
<keyword evidence="6 12" id="KW-0032">Aminotransferase</keyword>
<evidence type="ECO:0000256" key="9">
    <source>
        <dbReference type="ARBA" id="ARBA00022898"/>
    </source>
</evidence>
<dbReference type="Gene3D" id="3.90.1150.10">
    <property type="entry name" value="Aspartate Aminotransferase, domain 1"/>
    <property type="match status" value="1"/>
</dbReference>
<dbReference type="Proteomes" id="UP000275719">
    <property type="component" value="Unassembled WGS sequence"/>
</dbReference>
<dbReference type="InterPro" id="IPR015422">
    <property type="entry name" value="PyrdxlP-dep_Trfase_small"/>
</dbReference>
<keyword evidence="10 12" id="KW-0368">Histidine biosynthesis</keyword>
<dbReference type="OrthoDB" id="9813612at2"/>
<dbReference type="RefSeq" id="WP_125017125.1">
    <property type="nucleotide sequence ID" value="NZ_RQVQ01000004.1"/>
</dbReference>
<dbReference type="NCBIfam" id="TIGR01141">
    <property type="entry name" value="hisC"/>
    <property type="match status" value="1"/>
</dbReference>
<protein>
    <recommendedName>
        <fullName evidence="12">Histidinol-phosphate aminotransferase</fullName>
        <ecNumber evidence="12">2.6.1.9</ecNumber>
    </recommendedName>
    <alternativeName>
        <fullName evidence="12">Imidazole acetol-phosphate transaminase</fullName>
    </alternativeName>
</protein>
<dbReference type="PROSITE" id="PS00599">
    <property type="entry name" value="AA_TRANSFER_CLASS_2"/>
    <property type="match status" value="1"/>
</dbReference>
<dbReference type="InterPro" id="IPR001917">
    <property type="entry name" value="Aminotrans_II_pyridoxalP_BS"/>
</dbReference>
<dbReference type="Pfam" id="PF00155">
    <property type="entry name" value="Aminotran_1_2"/>
    <property type="match status" value="1"/>
</dbReference>
<evidence type="ECO:0000256" key="11">
    <source>
        <dbReference type="ARBA" id="ARBA00047481"/>
    </source>
</evidence>
<dbReference type="EC" id="2.6.1.9" evidence="12"/>
<dbReference type="InterPro" id="IPR015424">
    <property type="entry name" value="PyrdxlP-dep_Trfase"/>
</dbReference>
<evidence type="ECO:0000313" key="14">
    <source>
        <dbReference type="EMBL" id="RRJ92700.1"/>
    </source>
</evidence>
<comment type="pathway">
    <text evidence="2 12">Amino-acid biosynthesis; L-histidine biosynthesis; L-histidine from 5-phospho-alpha-D-ribose 1-diphosphate: step 7/9.</text>
</comment>
<dbReference type="InterPro" id="IPR015421">
    <property type="entry name" value="PyrdxlP-dep_Trfase_major"/>
</dbReference>
<evidence type="ECO:0000256" key="4">
    <source>
        <dbReference type="ARBA" id="ARBA00007970"/>
    </source>
</evidence>
<comment type="caution">
    <text evidence="14">The sequence shown here is derived from an EMBL/GenBank/DDBJ whole genome shotgun (WGS) entry which is preliminary data.</text>
</comment>
<evidence type="ECO:0000256" key="10">
    <source>
        <dbReference type="ARBA" id="ARBA00023102"/>
    </source>
</evidence>
<keyword evidence="7 12" id="KW-0028">Amino-acid biosynthesis</keyword>
<dbReference type="GO" id="GO:0004400">
    <property type="term" value="F:histidinol-phosphate transaminase activity"/>
    <property type="evidence" value="ECO:0007669"/>
    <property type="project" value="UniProtKB-UniRule"/>
</dbReference>
<dbReference type="GO" id="GO:0030170">
    <property type="term" value="F:pyridoxal phosphate binding"/>
    <property type="evidence" value="ECO:0007669"/>
    <property type="project" value="InterPro"/>
</dbReference>
<accession>A0A3P3WCB7</accession>
<dbReference type="PANTHER" id="PTHR42885">
    <property type="entry name" value="HISTIDINOL-PHOSPHATE AMINOTRANSFERASE-RELATED"/>
    <property type="match status" value="1"/>
</dbReference>
<dbReference type="EMBL" id="RQVQ01000004">
    <property type="protein sequence ID" value="RRJ92700.1"/>
    <property type="molecule type" value="Genomic_DNA"/>
</dbReference>
<proteinExistence type="inferred from homology"/>
<dbReference type="AlphaFoldDB" id="A0A3P3WCB7"/>
<dbReference type="InterPro" id="IPR004839">
    <property type="entry name" value="Aminotransferase_I/II_large"/>
</dbReference>
<comment type="subunit">
    <text evidence="5 12">Homodimer.</text>
</comment>
<evidence type="ECO:0000256" key="5">
    <source>
        <dbReference type="ARBA" id="ARBA00011738"/>
    </source>
</evidence>
<keyword evidence="15" id="KW-1185">Reference proteome</keyword>
<evidence type="ECO:0000256" key="3">
    <source>
        <dbReference type="ARBA" id="ARBA00005189"/>
    </source>
</evidence>
<dbReference type="HAMAP" id="MF_01023">
    <property type="entry name" value="HisC_aminotrans_2"/>
    <property type="match status" value="1"/>
</dbReference>
<comment type="similarity">
    <text evidence="4 12">Belongs to the class-II pyridoxal-phosphate-dependent aminotransferase family. Histidinol-phosphate aminotransferase subfamily.</text>
</comment>
<evidence type="ECO:0000256" key="2">
    <source>
        <dbReference type="ARBA" id="ARBA00005011"/>
    </source>
</evidence>
<reference evidence="14 15" key="1">
    <citation type="submission" date="2018-11" db="EMBL/GenBank/DDBJ databases">
        <title>Flavobacterium sp. nov., YIM 102701-2 draft genome.</title>
        <authorList>
            <person name="Li G."/>
            <person name="Jiang Y."/>
        </authorList>
    </citation>
    <scope>NUCLEOTIDE SEQUENCE [LARGE SCALE GENOMIC DNA]</scope>
    <source>
        <strain evidence="14 15">YIM 102701-2</strain>
    </source>
</reference>
<evidence type="ECO:0000259" key="13">
    <source>
        <dbReference type="Pfam" id="PF00155"/>
    </source>
</evidence>
<dbReference type="SUPFAM" id="SSF53383">
    <property type="entry name" value="PLP-dependent transferases"/>
    <property type="match status" value="1"/>
</dbReference>
<dbReference type="InterPro" id="IPR005861">
    <property type="entry name" value="HisP_aminotrans"/>
</dbReference>